<evidence type="ECO:0000313" key="2">
    <source>
        <dbReference type="Proteomes" id="UP000024635"/>
    </source>
</evidence>
<comment type="caution">
    <text evidence="1">The sequence shown here is derived from an EMBL/GenBank/DDBJ whole genome shotgun (WGS) entry which is preliminary data.</text>
</comment>
<organism evidence="1 2">
    <name type="scientific">Ancylostoma ceylanicum</name>
    <dbReference type="NCBI Taxonomy" id="53326"/>
    <lineage>
        <taxon>Eukaryota</taxon>
        <taxon>Metazoa</taxon>
        <taxon>Ecdysozoa</taxon>
        <taxon>Nematoda</taxon>
        <taxon>Chromadorea</taxon>
        <taxon>Rhabditida</taxon>
        <taxon>Rhabditina</taxon>
        <taxon>Rhabditomorpha</taxon>
        <taxon>Strongyloidea</taxon>
        <taxon>Ancylostomatidae</taxon>
        <taxon>Ancylostomatinae</taxon>
        <taxon>Ancylostoma</taxon>
    </lineage>
</organism>
<accession>A0A016W2B3</accession>
<dbReference type="EMBL" id="JARK01001338">
    <property type="protein sequence ID" value="EYC33108.1"/>
    <property type="molecule type" value="Genomic_DNA"/>
</dbReference>
<dbReference type="Proteomes" id="UP000024635">
    <property type="component" value="Unassembled WGS sequence"/>
</dbReference>
<evidence type="ECO:0000313" key="1">
    <source>
        <dbReference type="EMBL" id="EYC33108.1"/>
    </source>
</evidence>
<proteinExistence type="predicted"/>
<keyword evidence="2" id="KW-1185">Reference proteome</keyword>
<dbReference type="AlphaFoldDB" id="A0A016W2B3"/>
<gene>
    <name evidence="1" type="primary">Acey_s0002.g605</name>
    <name evidence="1" type="ORF">Y032_0002g605</name>
</gene>
<sequence length="67" mass="7498">MVDFELSYGASKKLGATAPELLHGPNTTFNNMYHIANDFSACNSVRTLESSRLQLRKKNSNGNRMLH</sequence>
<reference evidence="2" key="1">
    <citation type="journal article" date="2015" name="Nat. Genet.">
        <title>The genome and transcriptome of the zoonotic hookworm Ancylostoma ceylanicum identify infection-specific gene families.</title>
        <authorList>
            <person name="Schwarz E.M."/>
            <person name="Hu Y."/>
            <person name="Antoshechkin I."/>
            <person name="Miller M.M."/>
            <person name="Sternberg P.W."/>
            <person name="Aroian R.V."/>
        </authorList>
    </citation>
    <scope>NUCLEOTIDE SEQUENCE</scope>
    <source>
        <strain evidence="2">HY135</strain>
    </source>
</reference>
<protein>
    <submittedName>
        <fullName evidence="1">Uncharacterized protein</fullName>
    </submittedName>
</protein>
<name>A0A016W2B3_9BILA</name>